<dbReference type="OrthoDB" id="2685117at2759"/>
<proteinExistence type="predicted"/>
<gene>
    <name evidence="3" type="ORF">PISMIDRAFT_16593</name>
</gene>
<name>A0A0C9YYV0_9AGAM</name>
<organism evidence="3 4">
    <name type="scientific">Pisolithus microcarpus 441</name>
    <dbReference type="NCBI Taxonomy" id="765257"/>
    <lineage>
        <taxon>Eukaryota</taxon>
        <taxon>Fungi</taxon>
        <taxon>Dikarya</taxon>
        <taxon>Basidiomycota</taxon>
        <taxon>Agaricomycotina</taxon>
        <taxon>Agaricomycetes</taxon>
        <taxon>Agaricomycetidae</taxon>
        <taxon>Boletales</taxon>
        <taxon>Sclerodermatineae</taxon>
        <taxon>Pisolithaceae</taxon>
        <taxon>Pisolithus</taxon>
    </lineage>
</organism>
<feature type="compositionally biased region" description="Low complexity" evidence="1">
    <location>
        <begin position="13"/>
        <end position="34"/>
    </location>
</feature>
<dbReference type="InterPro" id="IPR045341">
    <property type="entry name" value="DUF6532"/>
</dbReference>
<reference evidence="3 4" key="1">
    <citation type="submission" date="2014-04" db="EMBL/GenBank/DDBJ databases">
        <authorList>
            <consortium name="DOE Joint Genome Institute"/>
            <person name="Kuo A."/>
            <person name="Kohler A."/>
            <person name="Costa M.D."/>
            <person name="Nagy L.G."/>
            <person name="Floudas D."/>
            <person name="Copeland A."/>
            <person name="Barry K.W."/>
            <person name="Cichocki N."/>
            <person name="Veneault-Fourrey C."/>
            <person name="LaButti K."/>
            <person name="Lindquist E.A."/>
            <person name="Lipzen A."/>
            <person name="Lundell T."/>
            <person name="Morin E."/>
            <person name="Murat C."/>
            <person name="Sun H."/>
            <person name="Tunlid A."/>
            <person name="Henrissat B."/>
            <person name="Grigoriev I.V."/>
            <person name="Hibbett D.S."/>
            <person name="Martin F."/>
            <person name="Nordberg H.P."/>
            <person name="Cantor M.N."/>
            <person name="Hua S.X."/>
        </authorList>
    </citation>
    <scope>NUCLEOTIDE SEQUENCE [LARGE SCALE GENOMIC DNA]</scope>
    <source>
        <strain evidence="3 4">441</strain>
    </source>
</reference>
<dbReference type="STRING" id="765257.A0A0C9YYV0"/>
<evidence type="ECO:0000313" key="4">
    <source>
        <dbReference type="Proteomes" id="UP000054018"/>
    </source>
</evidence>
<reference evidence="4" key="2">
    <citation type="submission" date="2015-01" db="EMBL/GenBank/DDBJ databases">
        <title>Evolutionary Origins and Diversification of the Mycorrhizal Mutualists.</title>
        <authorList>
            <consortium name="DOE Joint Genome Institute"/>
            <consortium name="Mycorrhizal Genomics Consortium"/>
            <person name="Kohler A."/>
            <person name="Kuo A."/>
            <person name="Nagy L.G."/>
            <person name="Floudas D."/>
            <person name="Copeland A."/>
            <person name="Barry K.W."/>
            <person name="Cichocki N."/>
            <person name="Veneault-Fourrey C."/>
            <person name="LaButti K."/>
            <person name="Lindquist E.A."/>
            <person name="Lipzen A."/>
            <person name="Lundell T."/>
            <person name="Morin E."/>
            <person name="Murat C."/>
            <person name="Riley R."/>
            <person name="Ohm R."/>
            <person name="Sun H."/>
            <person name="Tunlid A."/>
            <person name="Henrissat B."/>
            <person name="Grigoriev I.V."/>
            <person name="Hibbett D.S."/>
            <person name="Martin F."/>
        </authorList>
    </citation>
    <scope>NUCLEOTIDE SEQUENCE [LARGE SCALE GENOMIC DNA]</scope>
    <source>
        <strain evidence="4">441</strain>
    </source>
</reference>
<feature type="region of interest" description="Disordered" evidence="1">
    <location>
        <begin position="1"/>
        <end position="100"/>
    </location>
</feature>
<feature type="compositionally biased region" description="Polar residues" evidence="1">
    <location>
        <begin position="35"/>
        <end position="62"/>
    </location>
</feature>
<sequence length="471" mass="53013">MNLMTVKLGQGGQTPSPQVRSQQSSSQQRFPQPRVHTQSIVSSQHAPSQQYVPRRAVSSQSGPAPAQRPVLQQSRLSRPQVAPECAPAPLPPHCPNQRGESISLHQSGMLQDRGVRSNNGPQMQHGEEVGMDYDVNARHQSRNHRPCPPSPTYLEDTVSGEKHPSKKLRSNVVSQVQGRLHSEEDCSGDSTSLVSERRSKYSRTTKADVVVRPTMLAFFGLLWCKLLGEAKARMRLYVAMEVPFLRHEMVIDGVCMEILVEMVIKYEDDGLELEAGFYPEHKRSMAMILFNDTQTFRSEIKKVAVRIVPFEYGLYPPKTIDDNAERIDFVKKKATQLLKILQGRTSNFAHSALKKTCLAVYYCTSSKSLRRFAEFQESVPVKALALVAAIIRSVLTTFKKHGVAKNETLCGDEIEEACNNIMRLIDQVWYDDYHGSKLNKMLREWAKAGMTGYSAREIAGPETEEWQVILN</sequence>
<evidence type="ECO:0000313" key="3">
    <source>
        <dbReference type="EMBL" id="KIK15342.1"/>
    </source>
</evidence>
<dbReference type="Proteomes" id="UP000054018">
    <property type="component" value="Unassembled WGS sequence"/>
</dbReference>
<evidence type="ECO:0000256" key="1">
    <source>
        <dbReference type="SAM" id="MobiDB-lite"/>
    </source>
</evidence>
<keyword evidence="4" id="KW-1185">Reference proteome</keyword>
<evidence type="ECO:0000259" key="2">
    <source>
        <dbReference type="Pfam" id="PF20149"/>
    </source>
</evidence>
<accession>A0A0C9YYV0</accession>
<feature type="domain" description="DUF6532" evidence="2">
    <location>
        <begin position="229"/>
        <end position="427"/>
    </location>
</feature>
<dbReference type="HOGENOM" id="CLU_499774_0_0_1"/>
<dbReference type="Pfam" id="PF20149">
    <property type="entry name" value="DUF6532"/>
    <property type="match status" value="1"/>
</dbReference>
<feature type="region of interest" description="Disordered" evidence="1">
    <location>
        <begin position="139"/>
        <end position="197"/>
    </location>
</feature>
<dbReference type="AlphaFoldDB" id="A0A0C9YYV0"/>
<dbReference type="EMBL" id="KN833895">
    <property type="protein sequence ID" value="KIK15342.1"/>
    <property type="molecule type" value="Genomic_DNA"/>
</dbReference>
<protein>
    <recommendedName>
        <fullName evidence="2">DUF6532 domain-containing protein</fullName>
    </recommendedName>
</protein>